<keyword evidence="6" id="KW-1185">Reference proteome</keyword>
<dbReference type="EMBL" id="JAPEUR010000286">
    <property type="protein sequence ID" value="KAJ4312579.1"/>
    <property type="molecule type" value="Genomic_DNA"/>
</dbReference>
<proteinExistence type="predicted"/>
<comment type="caution">
    <text evidence="5">The sequence shown here is derived from an EMBL/GenBank/DDBJ whole genome shotgun (WGS) entry which is preliminary data.</text>
</comment>
<evidence type="ECO:0000256" key="1">
    <source>
        <dbReference type="ARBA" id="ARBA00022692"/>
    </source>
</evidence>
<evidence type="ECO:0000256" key="3">
    <source>
        <dbReference type="ARBA" id="ARBA00023136"/>
    </source>
</evidence>
<name>A0A9W8W5I2_9HYPO</name>
<evidence type="ECO:0000313" key="6">
    <source>
        <dbReference type="Proteomes" id="UP001140502"/>
    </source>
</evidence>
<reference evidence="5" key="1">
    <citation type="submission" date="2022-10" db="EMBL/GenBank/DDBJ databases">
        <title>Tapping the CABI collections for fungal endophytes: first genome assemblies for Collariella, Neodidymelliopsis, Ascochyta clinopodiicola, Didymella pomorum, Didymosphaeria variabile, Neocosmospora piperis and Neocucurbitaria cava.</title>
        <authorList>
            <person name="Hill R."/>
        </authorList>
    </citation>
    <scope>NUCLEOTIDE SEQUENCE</scope>
    <source>
        <strain evidence="5">IMI 366586</strain>
    </source>
</reference>
<dbReference type="GO" id="GO:0016020">
    <property type="term" value="C:membrane"/>
    <property type="evidence" value="ECO:0007669"/>
    <property type="project" value="InterPro"/>
</dbReference>
<dbReference type="InterPro" id="IPR036640">
    <property type="entry name" value="ABC1_TM_sf"/>
</dbReference>
<keyword evidence="4" id="KW-0732">Signal</keyword>
<keyword evidence="3" id="KW-0472">Membrane</keyword>
<evidence type="ECO:0000256" key="4">
    <source>
        <dbReference type="SAM" id="SignalP"/>
    </source>
</evidence>
<evidence type="ECO:0000313" key="5">
    <source>
        <dbReference type="EMBL" id="KAJ4312579.1"/>
    </source>
</evidence>
<evidence type="ECO:0000256" key="2">
    <source>
        <dbReference type="ARBA" id="ARBA00022989"/>
    </source>
</evidence>
<keyword evidence="1" id="KW-0812">Transmembrane</keyword>
<dbReference type="AlphaFoldDB" id="A0A9W8W5I2"/>
<dbReference type="GO" id="GO:0005524">
    <property type="term" value="F:ATP binding"/>
    <property type="evidence" value="ECO:0007669"/>
    <property type="project" value="InterPro"/>
</dbReference>
<dbReference type="Proteomes" id="UP001140502">
    <property type="component" value="Unassembled WGS sequence"/>
</dbReference>
<accession>A0A9W8W5I2</accession>
<dbReference type="OrthoDB" id="5096757at2759"/>
<gene>
    <name evidence="5" type="primary">FGM5_2</name>
    <name evidence="5" type="ORF">N0V84_009862</name>
</gene>
<feature type="chain" id="PRO_5040926971" evidence="4">
    <location>
        <begin position="22"/>
        <end position="129"/>
    </location>
</feature>
<sequence length="129" mass="14152">MQVFSMFVAVMVVAVATQTKSNPSFAGASLVTLMSWCETISTVIRYYAQLETSIGAVARIKAFSETVPTEHLEGEDIQPPERWPEKGSIEIRGLSASYTTLIFPFCQGKESQYVAGLGGEFRSSFVSIR</sequence>
<organism evidence="5 6">
    <name type="scientific">Fusarium piperis</name>
    <dbReference type="NCBI Taxonomy" id="1435070"/>
    <lineage>
        <taxon>Eukaryota</taxon>
        <taxon>Fungi</taxon>
        <taxon>Dikarya</taxon>
        <taxon>Ascomycota</taxon>
        <taxon>Pezizomycotina</taxon>
        <taxon>Sordariomycetes</taxon>
        <taxon>Hypocreomycetidae</taxon>
        <taxon>Hypocreales</taxon>
        <taxon>Nectriaceae</taxon>
        <taxon>Fusarium</taxon>
        <taxon>Fusarium solani species complex</taxon>
    </lineage>
</organism>
<dbReference type="Gene3D" id="1.20.1560.10">
    <property type="entry name" value="ABC transporter type 1, transmembrane domain"/>
    <property type="match status" value="1"/>
</dbReference>
<feature type="signal peptide" evidence="4">
    <location>
        <begin position="1"/>
        <end position="21"/>
    </location>
</feature>
<protein>
    <submittedName>
        <fullName evidence="5">ABC transporter fgm5</fullName>
    </submittedName>
</protein>
<keyword evidence="2" id="KW-1133">Transmembrane helix</keyword>